<sequence length="161" mass="18187">MDSMCFHHCVGMAKGVISDFHFLLLLVAIHSEFSMGCVLLNFEESPLVVIGDLLMLTAAFQLSEGDCRPWLCKDHCCVSNSAQGPLSRNRTLSLTFVCFISFPYLIAVFDAVGICLLLDRKSGSEDPKYVETCLRNTLIYHALLIVQHHFKNYWCVKLNKH</sequence>
<organism evidence="2 3">
    <name type="scientific">Trichinella zimbabwensis</name>
    <dbReference type="NCBI Taxonomy" id="268475"/>
    <lineage>
        <taxon>Eukaryota</taxon>
        <taxon>Metazoa</taxon>
        <taxon>Ecdysozoa</taxon>
        <taxon>Nematoda</taxon>
        <taxon>Enoplea</taxon>
        <taxon>Dorylaimia</taxon>
        <taxon>Trichinellida</taxon>
        <taxon>Trichinellidae</taxon>
        <taxon>Trichinella</taxon>
    </lineage>
</organism>
<proteinExistence type="predicted"/>
<feature type="transmembrane region" description="Helical" evidence="1">
    <location>
        <begin position="94"/>
        <end position="118"/>
    </location>
</feature>
<reference evidence="2 3" key="1">
    <citation type="submission" date="2015-01" db="EMBL/GenBank/DDBJ databases">
        <title>Evolution of Trichinella species and genotypes.</title>
        <authorList>
            <person name="Korhonen P.K."/>
            <person name="Edoardo P."/>
            <person name="Giuseppe L.R."/>
            <person name="Gasser R.B."/>
        </authorList>
    </citation>
    <scope>NUCLEOTIDE SEQUENCE [LARGE SCALE GENOMIC DNA]</scope>
    <source>
        <strain evidence="2">ISS1029</strain>
    </source>
</reference>
<keyword evidence="1" id="KW-0812">Transmembrane</keyword>
<evidence type="ECO:0000256" key="1">
    <source>
        <dbReference type="SAM" id="Phobius"/>
    </source>
</evidence>
<evidence type="ECO:0000313" key="2">
    <source>
        <dbReference type="EMBL" id="KRZ05928.1"/>
    </source>
</evidence>
<protein>
    <submittedName>
        <fullName evidence="2">Uncharacterized protein</fullName>
    </submittedName>
</protein>
<name>A0A0V1H597_9BILA</name>
<evidence type="ECO:0000313" key="3">
    <source>
        <dbReference type="Proteomes" id="UP000055024"/>
    </source>
</evidence>
<accession>A0A0V1H597</accession>
<dbReference type="AlphaFoldDB" id="A0A0V1H597"/>
<dbReference type="Proteomes" id="UP000055024">
    <property type="component" value="Unassembled WGS sequence"/>
</dbReference>
<dbReference type="EMBL" id="JYDP01000128">
    <property type="protein sequence ID" value="KRZ05928.1"/>
    <property type="molecule type" value="Genomic_DNA"/>
</dbReference>
<comment type="caution">
    <text evidence="2">The sequence shown here is derived from an EMBL/GenBank/DDBJ whole genome shotgun (WGS) entry which is preliminary data.</text>
</comment>
<keyword evidence="1" id="KW-1133">Transmembrane helix</keyword>
<keyword evidence="1" id="KW-0472">Membrane</keyword>
<gene>
    <name evidence="2" type="ORF">T11_1539</name>
</gene>
<feature type="transmembrane region" description="Helical" evidence="1">
    <location>
        <begin position="20"/>
        <end position="42"/>
    </location>
</feature>
<keyword evidence="3" id="KW-1185">Reference proteome</keyword>